<evidence type="ECO:0000313" key="18">
    <source>
        <dbReference type="Proteomes" id="UP001150907"/>
    </source>
</evidence>
<keyword evidence="7" id="KW-0007">Acetylation</keyword>
<comment type="subunit">
    <text evidence="15">F-type ATPases have 2 components, CF(1) - the catalytic core - and CF(0) - the membrane proton channel. CF(1) and CF(0) have multiple subunits.</text>
</comment>
<comment type="caution">
    <text evidence="17">The sequence shown here is derived from an EMBL/GenBank/DDBJ whole genome shotgun (WGS) entry which is preliminary data.</text>
</comment>
<keyword evidence="3 15" id="KW-0813">Transport</keyword>
<dbReference type="AlphaFoldDB" id="A0A9W8BJ02"/>
<evidence type="ECO:0000256" key="15">
    <source>
        <dbReference type="RuleBase" id="RU367005"/>
    </source>
</evidence>
<evidence type="ECO:0000256" key="4">
    <source>
        <dbReference type="ARBA" id="ARBA00022547"/>
    </source>
</evidence>
<evidence type="ECO:0000313" key="17">
    <source>
        <dbReference type="EMBL" id="KAJ2002841.1"/>
    </source>
</evidence>
<dbReference type="GO" id="GO:0015986">
    <property type="term" value="P:proton motive force-driven ATP synthesis"/>
    <property type="evidence" value="ECO:0007669"/>
    <property type="project" value="InterPro"/>
</dbReference>
<evidence type="ECO:0000256" key="2">
    <source>
        <dbReference type="ARBA" id="ARBA00007333"/>
    </source>
</evidence>
<feature type="region of interest" description="Disordered" evidence="16">
    <location>
        <begin position="62"/>
        <end position="81"/>
    </location>
</feature>
<comment type="subcellular location">
    <subcellularLocation>
        <location evidence="1 15">Mitochondrion inner membrane</location>
    </subcellularLocation>
</comment>
<evidence type="ECO:0000256" key="1">
    <source>
        <dbReference type="ARBA" id="ARBA00004273"/>
    </source>
</evidence>
<comment type="function">
    <text evidence="12 15">Subunit e, of the mitochondrial membrane ATP synthase complex (F(1)F(0) ATP synthase or Complex V) that produces ATP from ADP in the presence of a proton gradient across the membrane which is generated by electron transport complexes of the respiratory chain. ATP synthase complex consist of a soluble F(1) head domain - the catalytic core - and a membrane F(1) domain - the membrane proton channel. These two domains are linked by a central stalk rotating inside the F(1) region and a stationary peripheral stalk. During catalysis, ATP synthesis in the catalytic domain of F(1) is coupled via a rotary mechanism of the central stalk subunits to proton translocation. In vivo, can only synthesize ATP although its ATP hydrolase activity can be activated artificially in vitro. Part of the complex F(0) domain.</text>
</comment>
<keyword evidence="10" id="KW-0472">Membrane</keyword>
<keyword evidence="8 15" id="KW-0406">Ion transport</keyword>
<evidence type="ECO:0000256" key="11">
    <source>
        <dbReference type="ARBA" id="ARBA00023310"/>
    </source>
</evidence>
<dbReference type="OrthoDB" id="2125027at2759"/>
<dbReference type="EMBL" id="JANBQF010000266">
    <property type="protein sequence ID" value="KAJ2002841.1"/>
    <property type="molecule type" value="Genomic_DNA"/>
</dbReference>
<keyword evidence="11 15" id="KW-0066">ATP synthesis</keyword>
<comment type="subunit">
    <text evidence="13">Component of the ATP synthase complex composed at least of ATP5F1A/subunit alpha, ATP5F1B/subunit beta, ATP5MC1/subunit c (homooctomer), MT-ATP6/subunit a, MT-ATP8/subunit 8, ATP5ME/subunit e, ATP5MF/subunit f, ATP5MG/subunit g, ATP5MK/subunit k, ATP5MJ/subunit j, ATP5F1C/subunit gamma, ATP5F1D/subunit delta, ATP5F1E/subunit epsilon, ATP5PF/subunit F6, ATP5PB/subunit b, ATP5PD/subunit d, ATP5PO/subunit OSCP. ATP synthase complex consists of a soluble F(1) head domain (subunits alpha(3) and beta(3)) - the catalytic core - and a membrane F(0) domain - the membrane proton channel (subunits c, a, 8, e, f, g, k and j). These two domains are linked by a central stalk (subunits gamma, delta, and epsilon) rotating inside the F1 region and a stationary peripheral stalk (subunits F6, b, d, and OSCP).</text>
</comment>
<comment type="similarity">
    <text evidence="2 15">Belongs to the ATPase e subunit family.</text>
</comment>
<protein>
    <recommendedName>
        <fullName evidence="14 15">ATP synthase F(0) complex subunit e, mitochondrial</fullName>
    </recommendedName>
</protein>
<keyword evidence="18" id="KW-1185">Reference proteome</keyword>
<keyword evidence="4 15" id="KW-0138">CF(0)</keyword>
<dbReference type="GO" id="GO:0045259">
    <property type="term" value="C:proton-transporting ATP synthase complex"/>
    <property type="evidence" value="ECO:0007669"/>
    <property type="project" value="UniProtKB-UniRule"/>
</dbReference>
<evidence type="ECO:0000256" key="7">
    <source>
        <dbReference type="ARBA" id="ARBA00022990"/>
    </source>
</evidence>
<dbReference type="GO" id="GO:0015078">
    <property type="term" value="F:proton transmembrane transporter activity"/>
    <property type="evidence" value="ECO:0007669"/>
    <property type="project" value="InterPro"/>
</dbReference>
<evidence type="ECO:0000256" key="5">
    <source>
        <dbReference type="ARBA" id="ARBA00022781"/>
    </source>
</evidence>
<keyword evidence="6 15" id="KW-0999">Mitochondrion inner membrane</keyword>
<evidence type="ECO:0000256" key="16">
    <source>
        <dbReference type="SAM" id="MobiDB-lite"/>
    </source>
</evidence>
<name>A0A9W8BJ02_9FUNG</name>
<dbReference type="PANTHER" id="PTHR12427:SF1">
    <property type="entry name" value="ATP SYNTHASE SUBUNIT E, MITOCHONDRIAL"/>
    <property type="match status" value="1"/>
</dbReference>
<organism evidence="17 18">
    <name type="scientific">Coemansia thaxteri</name>
    <dbReference type="NCBI Taxonomy" id="2663907"/>
    <lineage>
        <taxon>Eukaryota</taxon>
        <taxon>Fungi</taxon>
        <taxon>Fungi incertae sedis</taxon>
        <taxon>Zoopagomycota</taxon>
        <taxon>Kickxellomycotina</taxon>
        <taxon>Kickxellomycetes</taxon>
        <taxon>Kickxellales</taxon>
        <taxon>Kickxellaceae</taxon>
        <taxon>Coemansia</taxon>
    </lineage>
</organism>
<evidence type="ECO:0000256" key="12">
    <source>
        <dbReference type="ARBA" id="ARBA00057306"/>
    </source>
</evidence>
<sequence>MSAAPVRQVSSLFKIGRWSALAVGLSYGFLHARTLRNEASERRIEHEYARKVALIEEAKKKYAESKSPKGESGSEQFNFDDPSFDADKWAKHLEAKFN</sequence>
<keyword evidence="9 15" id="KW-0496">Mitochondrion</keyword>
<evidence type="ECO:0000256" key="3">
    <source>
        <dbReference type="ARBA" id="ARBA00022448"/>
    </source>
</evidence>
<gene>
    <name evidence="17" type="ORF">H4R26_003398</name>
</gene>
<evidence type="ECO:0000256" key="14">
    <source>
        <dbReference type="ARBA" id="ARBA00074682"/>
    </source>
</evidence>
<evidence type="ECO:0000256" key="10">
    <source>
        <dbReference type="ARBA" id="ARBA00023136"/>
    </source>
</evidence>
<evidence type="ECO:0000256" key="6">
    <source>
        <dbReference type="ARBA" id="ARBA00022792"/>
    </source>
</evidence>
<dbReference type="Pfam" id="PF05680">
    <property type="entry name" value="ATP-synt_E"/>
    <property type="match status" value="1"/>
</dbReference>
<accession>A0A9W8BJ02</accession>
<keyword evidence="5 15" id="KW-0375">Hydrogen ion transport</keyword>
<proteinExistence type="inferred from homology"/>
<evidence type="ECO:0000256" key="8">
    <source>
        <dbReference type="ARBA" id="ARBA00023065"/>
    </source>
</evidence>
<reference evidence="17" key="1">
    <citation type="submission" date="2022-07" db="EMBL/GenBank/DDBJ databases">
        <title>Phylogenomic reconstructions and comparative analyses of Kickxellomycotina fungi.</title>
        <authorList>
            <person name="Reynolds N.K."/>
            <person name="Stajich J.E."/>
            <person name="Barry K."/>
            <person name="Grigoriev I.V."/>
            <person name="Crous P."/>
            <person name="Smith M.E."/>
        </authorList>
    </citation>
    <scope>NUCLEOTIDE SEQUENCE</scope>
    <source>
        <strain evidence="17">IMI 214461</strain>
    </source>
</reference>
<dbReference type="PANTHER" id="PTHR12427">
    <property type="entry name" value="ATP SYNTHASE E CHAIN, MITOCHONDRIAL"/>
    <property type="match status" value="1"/>
</dbReference>
<evidence type="ECO:0000256" key="9">
    <source>
        <dbReference type="ARBA" id="ARBA00023128"/>
    </source>
</evidence>
<evidence type="ECO:0000256" key="13">
    <source>
        <dbReference type="ARBA" id="ARBA00064647"/>
    </source>
</evidence>
<dbReference type="Proteomes" id="UP001150907">
    <property type="component" value="Unassembled WGS sequence"/>
</dbReference>
<dbReference type="InterPro" id="IPR008386">
    <property type="entry name" value="ATP_synth_F0_esu_mt"/>
</dbReference>
<dbReference type="GO" id="GO:0005743">
    <property type="term" value="C:mitochondrial inner membrane"/>
    <property type="evidence" value="ECO:0007669"/>
    <property type="project" value="UniProtKB-SubCell"/>
</dbReference>